<dbReference type="InterPro" id="IPR052155">
    <property type="entry name" value="Biofilm_reg_signaling"/>
</dbReference>
<keyword evidence="5" id="KW-1185">Reference proteome</keyword>
<evidence type="ECO:0000259" key="3">
    <source>
        <dbReference type="PROSITE" id="PS50887"/>
    </source>
</evidence>
<dbReference type="PANTHER" id="PTHR44757:SF2">
    <property type="entry name" value="BIOFILM ARCHITECTURE MAINTENANCE PROTEIN MBAA"/>
    <property type="match status" value="1"/>
</dbReference>
<reference evidence="4 5" key="1">
    <citation type="submission" date="2019-08" db="EMBL/GenBank/DDBJ databases">
        <title>Genome sequencing of Paenibacillus faecis DSM 23593(T).</title>
        <authorList>
            <person name="Kook J.-K."/>
            <person name="Park S.-N."/>
            <person name="Lim Y.K."/>
        </authorList>
    </citation>
    <scope>NUCLEOTIDE SEQUENCE [LARGE SCALE GENOMIC DNA]</scope>
    <source>
        <strain evidence="4 5">DSM 23593</strain>
    </source>
</reference>
<dbReference type="Gene3D" id="3.30.70.270">
    <property type="match status" value="1"/>
</dbReference>
<dbReference type="EMBL" id="VSDO01000001">
    <property type="protein sequence ID" value="TYA15051.1"/>
    <property type="molecule type" value="Genomic_DNA"/>
</dbReference>
<dbReference type="InterPro" id="IPR033425">
    <property type="entry name" value="MASE3"/>
</dbReference>
<feature type="transmembrane region" description="Helical" evidence="1">
    <location>
        <begin position="181"/>
        <end position="201"/>
    </location>
</feature>
<keyword evidence="1" id="KW-0472">Membrane</keyword>
<dbReference type="Pfam" id="PF00990">
    <property type="entry name" value="GGDEF"/>
    <property type="match status" value="1"/>
</dbReference>
<dbReference type="Proteomes" id="UP000325218">
    <property type="component" value="Unassembled WGS sequence"/>
</dbReference>
<feature type="transmembrane region" description="Helical" evidence="1">
    <location>
        <begin position="12"/>
        <end position="33"/>
    </location>
</feature>
<dbReference type="PROSITE" id="PS50887">
    <property type="entry name" value="GGDEF"/>
    <property type="match status" value="1"/>
</dbReference>
<dbReference type="AlphaFoldDB" id="A0A5D0CYF5"/>
<evidence type="ECO:0000256" key="1">
    <source>
        <dbReference type="SAM" id="Phobius"/>
    </source>
</evidence>
<feature type="domain" description="EAL" evidence="2">
    <location>
        <begin position="453"/>
        <end position="706"/>
    </location>
</feature>
<gene>
    <name evidence="4" type="ORF">FRY98_05170</name>
</gene>
<sequence>MGIRTEERVTVIQGVLGLGVMLAAFITSAGIPVKPSSIEALRTVQLLSGLICGAISFAIFTQGWIMFTEKLSRQRLYSAVLFFLLGALDVLYTAGIGQIRLFGLETGPGLTAALLMIANAVCPIGMLFIFSVPDRQISGKHKFIVLLGTALVSAAGIVLLYTYQKYLPVSWLESHLQVPGRIAICIAVLGLHAAAITSILYRYRHERPPAAMMVNRALMFMMMGFPLLMLADPAEVGYMHAVGSVYLAISYYFVLKGVYHLTIDEPFRVQQAVEARMEYMAYHDDLTGLPNLRRLKQMLAALIDSDNKHEPVRAGVAVININRFKAINDSLGYSAGDQLLRELGDRLKGLLLSGEEVFRMGEDEFAVLFSVPDGVSGFEKRAEQMLESVNPSVRIDDTEFHISLSMGLSLYPEDGQSVDQLIQYADMAVHHAKEHDLVFIRYTETMKKRTQSKVELENDMRKALLRGEFFLEYQPQFSLKTGKMVGMEALVRWNHPKRGLISPGEFIPLAEESGLIVPLGEWVLRTACRDTRNWQIQGYEPVCVSVNLSMRQFRQYNLADKVDAILREVGLEADYLELEVTESMTFDIETALSQLQSLKRLGVHISIDDFGTGYSSLNYLKNLPIDRLKIDRSFVKEVMLDGNDAAIVSTITTMAHHLKLKVTAEGVENEEQLNFLREQNCHEGQGYLFSRPVPAAVLESQFLSRLAG</sequence>
<dbReference type="RefSeq" id="WP_148450643.1">
    <property type="nucleotide sequence ID" value="NZ_VSDO01000001.1"/>
</dbReference>
<dbReference type="CDD" id="cd01948">
    <property type="entry name" value="EAL"/>
    <property type="match status" value="1"/>
</dbReference>
<feature type="domain" description="GGDEF" evidence="3">
    <location>
        <begin position="312"/>
        <end position="445"/>
    </location>
</feature>
<feature type="transmembrane region" description="Helical" evidence="1">
    <location>
        <begin position="79"/>
        <end position="99"/>
    </location>
</feature>
<dbReference type="PROSITE" id="PS50883">
    <property type="entry name" value="EAL"/>
    <property type="match status" value="1"/>
</dbReference>
<dbReference type="InterPro" id="IPR043128">
    <property type="entry name" value="Rev_trsase/Diguanyl_cyclase"/>
</dbReference>
<keyword evidence="1" id="KW-1133">Transmembrane helix</keyword>
<dbReference type="Pfam" id="PF00563">
    <property type="entry name" value="EAL"/>
    <property type="match status" value="1"/>
</dbReference>
<evidence type="ECO:0000313" key="5">
    <source>
        <dbReference type="Proteomes" id="UP000325218"/>
    </source>
</evidence>
<feature type="transmembrane region" description="Helical" evidence="1">
    <location>
        <begin position="143"/>
        <end position="161"/>
    </location>
</feature>
<dbReference type="FunFam" id="3.20.20.450:FF:000001">
    <property type="entry name" value="Cyclic di-GMP phosphodiesterase yahA"/>
    <property type="match status" value="1"/>
</dbReference>
<dbReference type="OrthoDB" id="9759607at2"/>
<dbReference type="InterPro" id="IPR001633">
    <property type="entry name" value="EAL_dom"/>
</dbReference>
<organism evidence="4 5">
    <name type="scientific">Paenibacillus faecis</name>
    <dbReference type="NCBI Taxonomy" id="862114"/>
    <lineage>
        <taxon>Bacteria</taxon>
        <taxon>Bacillati</taxon>
        <taxon>Bacillota</taxon>
        <taxon>Bacilli</taxon>
        <taxon>Bacillales</taxon>
        <taxon>Paenibacillaceae</taxon>
        <taxon>Paenibacillus</taxon>
    </lineage>
</organism>
<comment type="caution">
    <text evidence="4">The sequence shown here is derived from an EMBL/GenBank/DDBJ whole genome shotgun (WGS) entry which is preliminary data.</text>
</comment>
<dbReference type="Pfam" id="PF17159">
    <property type="entry name" value="MASE3"/>
    <property type="match status" value="1"/>
</dbReference>
<accession>A0A5D0CYF5</accession>
<dbReference type="InterPro" id="IPR035919">
    <property type="entry name" value="EAL_sf"/>
</dbReference>
<feature type="transmembrane region" description="Helical" evidence="1">
    <location>
        <begin position="45"/>
        <end position="67"/>
    </location>
</feature>
<dbReference type="Gene3D" id="3.20.20.450">
    <property type="entry name" value="EAL domain"/>
    <property type="match status" value="1"/>
</dbReference>
<feature type="transmembrane region" description="Helical" evidence="1">
    <location>
        <begin position="213"/>
        <end position="231"/>
    </location>
</feature>
<evidence type="ECO:0000313" key="4">
    <source>
        <dbReference type="EMBL" id="TYA15051.1"/>
    </source>
</evidence>
<dbReference type="SMART" id="SM00052">
    <property type="entry name" value="EAL"/>
    <property type="match status" value="1"/>
</dbReference>
<dbReference type="PANTHER" id="PTHR44757">
    <property type="entry name" value="DIGUANYLATE CYCLASE DGCP"/>
    <property type="match status" value="1"/>
</dbReference>
<dbReference type="InterPro" id="IPR000160">
    <property type="entry name" value="GGDEF_dom"/>
</dbReference>
<evidence type="ECO:0000259" key="2">
    <source>
        <dbReference type="PROSITE" id="PS50883"/>
    </source>
</evidence>
<name>A0A5D0CYF5_9BACL</name>
<dbReference type="CDD" id="cd01949">
    <property type="entry name" value="GGDEF"/>
    <property type="match status" value="1"/>
</dbReference>
<feature type="transmembrane region" description="Helical" evidence="1">
    <location>
        <begin position="111"/>
        <end position="131"/>
    </location>
</feature>
<proteinExistence type="predicted"/>
<keyword evidence="1" id="KW-0812">Transmembrane</keyword>
<dbReference type="SUPFAM" id="SSF55073">
    <property type="entry name" value="Nucleotide cyclase"/>
    <property type="match status" value="1"/>
</dbReference>
<dbReference type="SMART" id="SM00267">
    <property type="entry name" value="GGDEF"/>
    <property type="match status" value="1"/>
</dbReference>
<feature type="transmembrane region" description="Helical" evidence="1">
    <location>
        <begin position="237"/>
        <end position="255"/>
    </location>
</feature>
<dbReference type="SUPFAM" id="SSF141868">
    <property type="entry name" value="EAL domain-like"/>
    <property type="match status" value="1"/>
</dbReference>
<dbReference type="InterPro" id="IPR029787">
    <property type="entry name" value="Nucleotide_cyclase"/>
</dbReference>
<dbReference type="NCBIfam" id="TIGR00254">
    <property type="entry name" value="GGDEF"/>
    <property type="match status" value="1"/>
</dbReference>
<protein>
    <submittedName>
        <fullName evidence="4">EAL domain-containing protein</fullName>
    </submittedName>
</protein>